<dbReference type="Pfam" id="PF00582">
    <property type="entry name" value="Usp"/>
    <property type="match status" value="2"/>
</dbReference>
<dbReference type="InterPro" id="IPR006016">
    <property type="entry name" value="UspA"/>
</dbReference>
<gene>
    <name evidence="2" type="ORF">Tchl_1963</name>
</gene>
<protein>
    <submittedName>
        <fullName evidence="2">Family 4 universal stress protein</fullName>
    </submittedName>
</protein>
<accession>A0A1H5SGT2</accession>
<evidence type="ECO:0000313" key="2">
    <source>
        <dbReference type="EMBL" id="APR04810.1"/>
    </source>
</evidence>
<dbReference type="PANTHER" id="PTHR46268:SF6">
    <property type="entry name" value="UNIVERSAL STRESS PROTEIN UP12"/>
    <property type="match status" value="1"/>
</dbReference>
<dbReference type="OrthoDB" id="9792500at2"/>
<evidence type="ECO:0000256" key="1">
    <source>
        <dbReference type="ARBA" id="ARBA00008791"/>
    </source>
</evidence>
<name>A0A1H5SGT2_9RHOO</name>
<dbReference type="PANTHER" id="PTHR46268">
    <property type="entry name" value="STRESS RESPONSE PROTEIN NHAX"/>
    <property type="match status" value="1"/>
</dbReference>
<organism evidence="2 3">
    <name type="scientific">Thauera chlorobenzoica</name>
    <dbReference type="NCBI Taxonomy" id="96773"/>
    <lineage>
        <taxon>Bacteria</taxon>
        <taxon>Pseudomonadati</taxon>
        <taxon>Pseudomonadota</taxon>
        <taxon>Betaproteobacteria</taxon>
        <taxon>Rhodocyclales</taxon>
        <taxon>Zoogloeaceae</taxon>
        <taxon>Thauera</taxon>
    </lineage>
</organism>
<dbReference type="EMBL" id="CP018839">
    <property type="protein sequence ID" value="APR04810.1"/>
    <property type="molecule type" value="Genomic_DNA"/>
</dbReference>
<sequence>MNPLRTLLAATDLSALARHAVMRAALIAAESGGQLSLQHVVSVGALDALRHLLDAGTAGMQQQLLEEVRGEVQALAAEVAAHHGVAAAVRVDVGAVLAEIASHADAIDADLLVLGARGAGFMRELLIGSTTERALRKISRPLLVVKQMAHESYRRMLVPVDFSARSLDALRVAQRVAPAAEIVLLHAFEVPFEGKLRFAGVDEQALSALRVNARREAGAQMNELVEQAALDPARVRRIVLHGEASTQILEQEQAQDCDLIVIGKRGQGVFEEMLLGSVTRHVLARSAADVLVADRRAG</sequence>
<dbReference type="SUPFAM" id="SSF52402">
    <property type="entry name" value="Adenine nucleotide alpha hydrolases-like"/>
    <property type="match status" value="2"/>
</dbReference>
<dbReference type="InterPro" id="IPR006015">
    <property type="entry name" value="Universal_stress_UspA"/>
</dbReference>
<reference evidence="2 3" key="1">
    <citation type="submission" date="2016-12" db="EMBL/GenBank/DDBJ databases">
        <title>Complete genome sequence of Thauera chlorobenzoica, a Betaproteobacterium degrading haloaromatics anaerobically to CO2 and halides.</title>
        <authorList>
            <person name="Goris T."/>
            <person name="Mergelsberg M."/>
            <person name="Boll M."/>
        </authorList>
    </citation>
    <scope>NUCLEOTIDE SEQUENCE [LARGE SCALE GENOMIC DNA]</scope>
    <source>
        <strain evidence="2 3">3CB1</strain>
    </source>
</reference>
<dbReference type="PRINTS" id="PR01438">
    <property type="entry name" value="UNVRSLSTRESS"/>
</dbReference>
<dbReference type="KEGG" id="tcl:Tchl_1963"/>
<dbReference type="AlphaFoldDB" id="A0A1H5SGT2"/>
<evidence type="ECO:0000313" key="3">
    <source>
        <dbReference type="Proteomes" id="UP000185739"/>
    </source>
</evidence>
<proteinExistence type="inferred from homology"/>
<dbReference type="STRING" id="96773.Tchl_1963"/>
<dbReference type="Proteomes" id="UP000185739">
    <property type="component" value="Chromosome"/>
</dbReference>
<comment type="similarity">
    <text evidence="1">Belongs to the universal stress protein A family.</text>
</comment>
<keyword evidence="3" id="KW-1185">Reference proteome</keyword>
<dbReference type="RefSeq" id="WP_075148237.1">
    <property type="nucleotide sequence ID" value="NZ_CP018839.1"/>
</dbReference>
<dbReference type="CDD" id="cd00293">
    <property type="entry name" value="USP-like"/>
    <property type="match status" value="2"/>
</dbReference>
<dbReference type="Gene3D" id="3.40.50.620">
    <property type="entry name" value="HUPs"/>
    <property type="match status" value="2"/>
</dbReference>
<dbReference type="InterPro" id="IPR014729">
    <property type="entry name" value="Rossmann-like_a/b/a_fold"/>
</dbReference>